<dbReference type="EMBL" id="JACHLN010000001">
    <property type="protein sequence ID" value="MBB4837543.1"/>
    <property type="molecule type" value="Genomic_DNA"/>
</dbReference>
<dbReference type="Gene3D" id="1.10.150.690">
    <property type="entry name" value="DUF2063"/>
    <property type="match status" value="1"/>
</dbReference>
<keyword evidence="3" id="KW-1185">Reference proteome</keyword>
<dbReference type="InterPro" id="IPR044922">
    <property type="entry name" value="DUF2063_N_sf"/>
</dbReference>
<organism evidence="2 3">
    <name type="scientific">Sphingomonas kyeonggiensis</name>
    <dbReference type="NCBI Taxonomy" id="1268553"/>
    <lineage>
        <taxon>Bacteria</taxon>
        <taxon>Pseudomonadati</taxon>
        <taxon>Pseudomonadota</taxon>
        <taxon>Alphaproteobacteria</taxon>
        <taxon>Sphingomonadales</taxon>
        <taxon>Sphingomonadaceae</taxon>
        <taxon>Sphingomonas</taxon>
    </lineage>
</organism>
<feature type="domain" description="Putative DNA-binding" evidence="1">
    <location>
        <begin position="10"/>
        <end position="102"/>
    </location>
</feature>
<protein>
    <recommendedName>
        <fullName evidence="1">Putative DNA-binding domain-containing protein</fullName>
    </recommendedName>
</protein>
<sequence>MPPEPEFAGLQDWMQEAILAASDQGARDHVRGDNRLTAEDRIHIYARSYRQRLVECLESEYPLLAGLAGPTAFQLFAQGYIAAYPSRSYTLYDFGARFADWLDAARPPGNPQAVEAIPGALARIERTRAEVHRARGVEGAGPAWPGIDPAIAELLAMAGTRRFYRPDSMRLLALPFDFSEMLAGGEPIPPRPDPTLLAVARANYRVSCLPLEPWQYDWLVLLPDDPAQAVPADAAVANWLPFAVAQGLVASV</sequence>
<name>A0A7W7NQ49_9SPHN</name>
<dbReference type="RefSeq" id="WP_184162265.1">
    <property type="nucleotide sequence ID" value="NZ_JACHLN010000001.1"/>
</dbReference>
<evidence type="ECO:0000259" key="1">
    <source>
        <dbReference type="Pfam" id="PF09836"/>
    </source>
</evidence>
<dbReference type="Proteomes" id="UP000575241">
    <property type="component" value="Unassembled WGS sequence"/>
</dbReference>
<gene>
    <name evidence="2" type="ORF">HNP52_000594</name>
</gene>
<evidence type="ECO:0000313" key="2">
    <source>
        <dbReference type="EMBL" id="MBB4837543.1"/>
    </source>
</evidence>
<comment type="caution">
    <text evidence="2">The sequence shown here is derived from an EMBL/GenBank/DDBJ whole genome shotgun (WGS) entry which is preliminary data.</text>
</comment>
<evidence type="ECO:0000313" key="3">
    <source>
        <dbReference type="Proteomes" id="UP000575241"/>
    </source>
</evidence>
<proteinExistence type="predicted"/>
<accession>A0A7W7NQ49</accession>
<dbReference type="InterPro" id="IPR018640">
    <property type="entry name" value="DUF2063"/>
</dbReference>
<dbReference type="Pfam" id="PF09836">
    <property type="entry name" value="DUF2063"/>
    <property type="match status" value="1"/>
</dbReference>
<dbReference type="AlphaFoldDB" id="A0A7W7NQ49"/>
<reference evidence="2 3" key="1">
    <citation type="submission" date="2020-08" db="EMBL/GenBank/DDBJ databases">
        <title>Functional genomics of gut bacteria from endangered species of beetles.</title>
        <authorList>
            <person name="Carlos-Shanley C."/>
        </authorList>
    </citation>
    <scope>NUCLEOTIDE SEQUENCE [LARGE SCALE GENOMIC DNA]</scope>
    <source>
        <strain evidence="2 3">S00224</strain>
    </source>
</reference>